<evidence type="ECO:0000313" key="2">
    <source>
        <dbReference type="Proteomes" id="UP000190328"/>
    </source>
</evidence>
<dbReference type="AlphaFoldDB" id="A0A1T4RLR1"/>
<dbReference type="STRING" id="263852.SAMN02745116_02634"/>
<evidence type="ECO:0000313" key="1">
    <source>
        <dbReference type="EMBL" id="SKA16902.1"/>
    </source>
</evidence>
<sequence length="107" mass="12123">MLSKKFMQTAFLFKPSQTQDEEGFVKTIYVEPRTLTLLVSSGKSGLSPVIYGERVEKQKICYAELGTFEEEKHEGWGLSLKDNSTVTHKILAITPYSTHVKLLIEKV</sequence>
<name>A0A1T4RLR1_9ENTE</name>
<dbReference type="EMBL" id="FUXI01000058">
    <property type="protein sequence ID" value="SKA16902.1"/>
    <property type="molecule type" value="Genomic_DNA"/>
</dbReference>
<proteinExistence type="predicted"/>
<dbReference type="Proteomes" id="UP000190328">
    <property type="component" value="Unassembled WGS sequence"/>
</dbReference>
<protein>
    <submittedName>
        <fullName evidence="1">Uncharacterized protein</fullName>
    </submittedName>
</protein>
<accession>A0A1T4RLR1</accession>
<gene>
    <name evidence="1" type="ORF">SAMN02745116_02634</name>
</gene>
<reference evidence="1 2" key="1">
    <citation type="submission" date="2017-02" db="EMBL/GenBank/DDBJ databases">
        <authorList>
            <person name="Peterson S.W."/>
        </authorList>
    </citation>
    <scope>NUCLEOTIDE SEQUENCE [LARGE SCALE GENOMIC DNA]</scope>
    <source>
        <strain evidence="1 2">ATCC BAA-1030</strain>
    </source>
</reference>
<keyword evidence="2" id="KW-1185">Reference proteome</keyword>
<organism evidence="1 2">
    <name type="scientific">Pilibacter termitis</name>
    <dbReference type="NCBI Taxonomy" id="263852"/>
    <lineage>
        <taxon>Bacteria</taxon>
        <taxon>Bacillati</taxon>
        <taxon>Bacillota</taxon>
        <taxon>Bacilli</taxon>
        <taxon>Lactobacillales</taxon>
        <taxon>Enterococcaceae</taxon>
        <taxon>Pilibacter</taxon>
    </lineage>
</organism>
<dbReference type="RefSeq" id="WP_078808518.1">
    <property type="nucleotide sequence ID" value="NZ_FUXI01000058.1"/>
</dbReference>